<keyword evidence="6 10" id="KW-1133">Transmembrane helix</keyword>
<dbReference type="PANTHER" id="PTHR10906">
    <property type="entry name" value="SECY/SEC61-ALPHA FAMILY MEMBER"/>
    <property type="match status" value="1"/>
</dbReference>
<dbReference type="AlphaFoldDB" id="A0A1W1XXL9"/>
<dbReference type="GO" id="GO:0005886">
    <property type="term" value="C:plasma membrane"/>
    <property type="evidence" value="ECO:0007669"/>
    <property type="project" value="UniProtKB-SubCell"/>
</dbReference>
<dbReference type="PRINTS" id="PR00303">
    <property type="entry name" value="SECYTRNLCASE"/>
</dbReference>
<keyword evidence="3 10" id="KW-0813">Transport</keyword>
<proteinExistence type="inferred from homology"/>
<evidence type="ECO:0000256" key="8">
    <source>
        <dbReference type="ARBA" id="ARBA00023136"/>
    </source>
</evidence>
<organism evidence="14 15">
    <name type="scientific">Clostridium acidisoli DSM 12555</name>
    <dbReference type="NCBI Taxonomy" id="1121291"/>
    <lineage>
        <taxon>Bacteria</taxon>
        <taxon>Bacillati</taxon>
        <taxon>Bacillota</taxon>
        <taxon>Clostridia</taxon>
        <taxon>Eubacteriales</taxon>
        <taxon>Clostridiaceae</taxon>
        <taxon>Clostridium</taxon>
    </lineage>
</organism>
<keyword evidence="8 10" id="KW-0472">Membrane</keyword>
<evidence type="ECO:0000256" key="13">
    <source>
        <dbReference type="RuleBase" id="RU004349"/>
    </source>
</evidence>
<dbReference type="RefSeq" id="WP_084117606.1">
    <property type="nucleotide sequence ID" value="NZ_FWXH01000028.1"/>
</dbReference>
<evidence type="ECO:0000256" key="7">
    <source>
        <dbReference type="ARBA" id="ARBA00023010"/>
    </source>
</evidence>
<evidence type="ECO:0000256" key="1">
    <source>
        <dbReference type="ARBA" id="ARBA00004141"/>
    </source>
</evidence>
<comment type="subunit">
    <text evidence="10">Component of the Sec protein translocase complex. Heterotrimer consisting of SecY, SecE and SecG subunits. The heterotrimers can form oligomers, although 1 heterotrimer is thought to be able to translocate proteins. Interacts with the ribosome. Interacts with SecDF, and other proteins may be involved. Interacts with SecA.</text>
</comment>
<name>A0A1W1XXL9_9CLOT</name>
<dbReference type="Gene3D" id="1.10.3370.10">
    <property type="entry name" value="SecY subunit domain"/>
    <property type="match status" value="1"/>
</dbReference>
<evidence type="ECO:0000256" key="11">
    <source>
        <dbReference type="RuleBase" id="RU000537"/>
    </source>
</evidence>
<dbReference type="PROSITE" id="PS00756">
    <property type="entry name" value="SECY_2"/>
    <property type="match status" value="1"/>
</dbReference>
<comment type="caution">
    <text evidence="10">Lacks conserved residue(s) required for the propagation of feature annotation.</text>
</comment>
<feature type="transmembrane region" description="Helical" evidence="10">
    <location>
        <begin position="364"/>
        <end position="385"/>
    </location>
</feature>
<feature type="transmembrane region" description="Helical" evidence="10">
    <location>
        <begin position="391"/>
        <end position="411"/>
    </location>
</feature>
<comment type="similarity">
    <text evidence="2 10 13">Belongs to the SecY/SEC61-alpha family.</text>
</comment>
<dbReference type="InterPro" id="IPR030659">
    <property type="entry name" value="SecY_CS"/>
</dbReference>
<feature type="transmembrane region" description="Helical" evidence="10">
    <location>
        <begin position="113"/>
        <end position="133"/>
    </location>
</feature>
<dbReference type="OrthoDB" id="9809248at2"/>
<keyword evidence="10" id="KW-1003">Cell membrane</keyword>
<dbReference type="PROSITE" id="PS00755">
    <property type="entry name" value="SECY_1"/>
    <property type="match status" value="1"/>
</dbReference>
<dbReference type="GO" id="GO:0006605">
    <property type="term" value="P:protein targeting"/>
    <property type="evidence" value="ECO:0007669"/>
    <property type="project" value="UniProtKB-UniRule"/>
</dbReference>
<gene>
    <name evidence="10" type="primary">secY</name>
    <name evidence="14" type="ORF">SAMN02745134_03612</name>
</gene>
<evidence type="ECO:0000313" key="15">
    <source>
        <dbReference type="Proteomes" id="UP000192468"/>
    </source>
</evidence>
<feature type="transmembrane region" description="Helical" evidence="10">
    <location>
        <begin position="172"/>
        <end position="190"/>
    </location>
</feature>
<protein>
    <recommendedName>
        <fullName evidence="9 10">Protein translocase subunit SecY</fullName>
    </recommendedName>
</protein>
<dbReference type="GO" id="GO:0043952">
    <property type="term" value="P:protein transport by the Sec complex"/>
    <property type="evidence" value="ECO:0007669"/>
    <property type="project" value="UniProtKB-UniRule"/>
</dbReference>
<feature type="transmembrane region" description="Helical" evidence="10">
    <location>
        <begin position="69"/>
        <end position="93"/>
    </location>
</feature>
<evidence type="ECO:0000256" key="3">
    <source>
        <dbReference type="ARBA" id="ARBA00022448"/>
    </source>
</evidence>
<accession>A0A1W1XXL9</accession>
<reference evidence="14 15" key="1">
    <citation type="submission" date="2017-04" db="EMBL/GenBank/DDBJ databases">
        <authorList>
            <person name="Afonso C.L."/>
            <person name="Miller P.J."/>
            <person name="Scott M.A."/>
            <person name="Spackman E."/>
            <person name="Goraichik I."/>
            <person name="Dimitrov K.M."/>
            <person name="Suarez D.L."/>
            <person name="Swayne D.E."/>
        </authorList>
    </citation>
    <scope>NUCLEOTIDE SEQUENCE [LARGE SCALE GENOMIC DNA]</scope>
    <source>
        <strain evidence="14 15">DSM 12555</strain>
    </source>
</reference>
<evidence type="ECO:0000256" key="2">
    <source>
        <dbReference type="ARBA" id="ARBA00005751"/>
    </source>
</evidence>
<dbReference type="InterPro" id="IPR002208">
    <property type="entry name" value="SecY/SEC61-alpha"/>
</dbReference>
<feature type="transmembrane region" description="Helical" evidence="10">
    <location>
        <begin position="304"/>
        <end position="322"/>
    </location>
</feature>
<dbReference type="FunFam" id="1.10.3370.10:FF:000001">
    <property type="entry name" value="Preprotein translocase subunit SecY"/>
    <property type="match status" value="1"/>
</dbReference>
<evidence type="ECO:0000256" key="9">
    <source>
        <dbReference type="ARBA" id="ARBA00039733"/>
    </source>
</evidence>
<dbReference type="InterPro" id="IPR023201">
    <property type="entry name" value="SecY_dom_sf"/>
</dbReference>
<keyword evidence="5 10" id="KW-0653">Protein transport</keyword>
<comment type="function">
    <text evidence="10 11">The central subunit of the protein translocation channel SecYEG. Consists of two halves formed by TMs 1-5 and 6-10. These two domains form a lateral gate at the front which open onto the bilayer between TMs 2 and 7, and are clamped together by SecE at the back. The channel is closed by both a pore ring composed of hydrophobic SecY resides and a short helix (helix 2A) on the extracellular side of the membrane which forms a plug. The plug probably moves laterally to allow the channel to open. The ring and the pore may move independently.</text>
</comment>
<keyword evidence="15" id="KW-1185">Reference proteome</keyword>
<sequence>MLSTLRNAWKVPDLRKRLLWTVLLVFIYRMGNHIPVPGVDTSKLVSMTSQSGSIAGFYDLMSGGAFSSFSIFAMGVLPYINASIIVQLLTIAIPSLESMQKEGEEGRKKIQKITRYSSILIGILQTFGMYAIINSYGALRDTSKLNMFLILLTLTTASTFLMWLGEQMTVKGIGNGISLIMFVNIISRIPNTIFQVGNLNKTGSVDAVQIVVLAVVVVVLFLSVVIASLAERRIPVQYAGKATSKALNGKSSHIPLNINASAIIAIIFAMSVMKFPAMILQFWPKSKAYSLILSGQYSIFRDNSVPYLIAEFVFIIFFTWFYSQITFKPDEMAENMHKSSGFVPGIRPGDPTARYIEMVLGNVSILWGIFAGIIAVAPMIIQTYVKSQALYFSGTGMLIVVGVALETMKAIEAQLVMRRYEGFLSE</sequence>
<feature type="transmembrane region" description="Helical" evidence="10">
    <location>
        <begin position="260"/>
        <end position="284"/>
    </location>
</feature>
<keyword evidence="7 10" id="KW-0811">Translocation</keyword>
<keyword evidence="4 10" id="KW-0812">Transmembrane</keyword>
<dbReference type="Pfam" id="PF00344">
    <property type="entry name" value="SecY"/>
    <property type="match status" value="1"/>
</dbReference>
<evidence type="ECO:0000313" key="14">
    <source>
        <dbReference type="EMBL" id="SMC28683.1"/>
    </source>
</evidence>
<dbReference type="GO" id="GO:0065002">
    <property type="term" value="P:intracellular protein transmembrane transport"/>
    <property type="evidence" value="ECO:0007669"/>
    <property type="project" value="UniProtKB-UniRule"/>
</dbReference>
<evidence type="ECO:0000256" key="5">
    <source>
        <dbReference type="ARBA" id="ARBA00022927"/>
    </source>
</evidence>
<evidence type="ECO:0000256" key="4">
    <source>
        <dbReference type="ARBA" id="ARBA00022692"/>
    </source>
</evidence>
<dbReference type="Proteomes" id="UP000192468">
    <property type="component" value="Unassembled WGS sequence"/>
</dbReference>
<dbReference type="InterPro" id="IPR026593">
    <property type="entry name" value="SecY"/>
</dbReference>
<dbReference type="SUPFAM" id="SSF103491">
    <property type="entry name" value="Preprotein translocase SecY subunit"/>
    <property type="match status" value="1"/>
</dbReference>
<dbReference type="STRING" id="1121291.SAMN02745134_03612"/>
<evidence type="ECO:0000256" key="12">
    <source>
        <dbReference type="RuleBase" id="RU003484"/>
    </source>
</evidence>
<comment type="subcellular location">
    <subcellularLocation>
        <location evidence="10">Cell membrane</location>
        <topology evidence="10">Multi-pass membrane protein</topology>
    </subcellularLocation>
    <subcellularLocation>
        <location evidence="1 12">Membrane</location>
        <topology evidence="1 12">Multi-pass membrane protein</topology>
    </subcellularLocation>
</comment>
<evidence type="ECO:0000256" key="10">
    <source>
        <dbReference type="HAMAP-Rule" id="MF_01465"/>
    </source>
</evidence>
<dbReference type="PIRSF" id="PIRSF004557">
    <property type="entry name" value="SecY"/>
    <property type="match status" value="1"/>
</dbReference>
<dbReference type="NCBIfam" id="TIGR00967">
    <property type="entry name" value="3a0501s007"/>
    <property type="match status" value="1"/>
</dbReference>
<dbReference type="HAMAP" id="MF_01465">
    <property type="entry name" value="SecY"/>
    <property type="match status" value="1"/>
</dbReference>
<feature type="transmembrane region" description="Helical" evidence="10">
    <location>
        <begin position="145"/>
        <end position="165"/>
    </location>
</feature>
<dbReference type="EMBL" id="FWXH01000028">
    <property type="protein sequence ID" value="SMC28683.1"/>
    <property type="molecule type" value="Genomic_DNA"/>
</dbReference>
<evidence type="ECO:0000256" key="6">
    <source>
        <dbReference type="ARBA" id="ARBA00022989"/>
    </source>
</evidence>
<feature type="transmembrane region" description="Helical" evidence="10">
    <location>
        <begin position="210"/>
        <end position="230"/>
    </location>
</feature>